<organism evidence="2 3">
    <name type="scientific">Morchella conica CCBAS932</name>
    <dbReference type="NCBI Taxonomy" id="1392247"/>
    <lineage>
        <taxon>Eukaryota</taxon>
        <taxon>Fungi</taxon>
        <taxon>Dikarya</taxon>
        <taxon>Ascomycota</taxon>
        <taxon>Pezizomycotina</taxon>
        <taxon>Pezizomycetes</taxon>
        <taxon>Pezizales</taxon>
        <taxon>Morchellaceae</taxon>
        <taxon>Morchella</taxon>
    </lineage>
</organism>
<dbReference type="EMBL" id="ML119147">
    <property type="protein sequence ID" value="RPB09880.1"/>
    <property type="molecule type" value="Genomic_DNA"/>
</dbReference>
<feature type="compositionally biased region" description="Polar residues" evidence="1">
    <location>
        <begin position="32"/>
        <end position="42"/>
    </location>
</feature>
<feature type="compositionally biased region" description="Polar residues" evidence="1">
    <location>
        <begin position="138"/>
        <end position="149"/>
    </location>
</feature>
<dbReference type="Proteomes" id="UP000277580">
    <property type="component" value="Unassembled WGS sequence"/>
</dbReference>
<sequence length="298" mass="33661">MFHKNAPHVPSEVKNLVSKDAEKFMVAAKSSLRGTGTNNVESLSRHRGSGNDDNHHRFSKQQHMGQPKLPNHQSPEVLRQRHKNLASKLRVVQGPIVPPNAHRIMPTPIQQSQLRQSVTYDEPTTPPNRNLELHIPGSDSTIEQESLHSGSPPPKASESPTIHVSRDEWEAALSLILLHQHTTYADENNIPREVLRTTYVNRFGNTCSEDELSEAAAKAIATTPTGFNCEDLRWLIWAVKQMGTVVNADHFRLLARDFSTRYPNKQVTAEQLYYKWATWHEEMSRADGPLIRGERVIG</sequence>
<dbReference type="AlphaFoldDB" id="A0A3N4KHC1"/>
<evidence type="ECO:0000256" key="1">
    <source>
        <dbReference type="SAM" id="MobiDB-lite"/>
    </source>
</evidence>
<name>A0A3N4KHC1_9PEZI</name>
<feature type="region of interest" description="Disordered" evidence="1">
    <location>
        <begin position="97"/>
        <end position="163"/>
    </location>
</feature>
<protein>
    <submittedName>
        <fullName evidence="2">Uncharacterized protein</fullName>
    </submittedName>
</protein>
<dbReference type="InParanoid" id="A0A3N4KHC1"/>
<evidence type="ECO:0000313" key="2">
    <source>
        <dbReference type="EMBL" id="RPB09880.1"/>
    </source>
</evidence>
<feature type="region of interest" description="Disordered" evidence="1">
    <location>
        <begin position="29"/>
        <end position="78"/>
    </location>
</feature>
<dbReference type="OrthoDB" id="5337561at2759"/>
<proteinExistence type="predicted"/>
<evidence type="ECO:0000313" key="3">
    <source>
        <dbReference type="Proteomes" id="UP000277580"/>
    </source>
</evidence>
<gene>
    <name evidence="2" type="ORF">P167DRAFT_576745</name>
</gene>
<keyword evidence="3" id="KW-1185">Reference proteome</keyword>
<feature type="compositionally biased region" description="Polar residues" evidence="1">
    <location>
        <begin position="108"/>
        <end position="119"/>
    </location>
</feature>
<accession>A0A3N4KHC1</accession>
<reference evidence="2 3" key="1">
    <citation type="journal article" date="2018" name="Nat. Ecol. Evol.">
        <title>Pezizomycetes genomes reveal the molecular basis of ectomycorrhizal truffle lifestyle.</title>
        <authorList>
            <person name="Murat C."/>
            <person name="Payen T."/>
            <person name="Noel B."/>
            <person name="Kuo A."/>
            <person name="Morin E."/>
            <person name="Chen J."/>
            <person name="Kohler A."/>
            <person name="Krizsan K."/>
            <person name="Balestrini R."/>
            <person name="Da Silva C."/>
            <person name="Montanini B."/>
            <person name="Hainaut M."/>
            <person name="Levati E."/>
            <person name="Barry K.W."/>
            <person name="Belfiori B."/>
            <person name="Cichocki N."/>
            <person name="Clum A."/>
            <person name="Dockter R.B."/>
            <person name="Fauchery L."/>
            <person name="Guy J."/>
            <person name="Iotti M."/>
            <person name="Le Tacon F."/>
            <person name="Lindquist E.A."/>
            <person name="Lipzen A."/>
            <person name="Malagnac F."/>
            <person name="Mello A."/>
            <person name="Molinier V."/>
            <person name="Miyauchi S."/>
            <person name="Poulain J."/>
            <person name="Riccioni C."/>
            <person name="Rubini A."/>
            <person name="Sitrit Y."/>
            <person name="Splivallo R."/>
            <person name="Traeger S."/>
            <person name="Wang M."/>
            <person name="Zifcakova L."/>
            <person name="Wipf D."/>
            <person name="Zambonelli A."/>
            <person name="Paolocci F."/>
            <person name="Nowrousian M."/>
            <person name="Ottonello S."/>
            <person name="Baldrian P."/>
            <person name="Spatafora J.W."/>
            <person name="Henrissat B."/>
            <person name="Nagy L.G."/>
            <person name="Aury J.M."/>
            <person name="Wincker P."/>
            <person name="Grigoriev I.V."/>
            <person name="Bonfante P."/>
            <person name="Martin F.M."/>
        </authorList>
    </citation>
    <scope>NUCLEOTIDE SEQUENCE [LARGE SCALE GENOMIC DNA]</scope>
    <source>
        <strain evidence="2 3">CCBAS932</strain>
    </source>
</reference>